<name>A0A7N0UHX3_KALFE</name>
<dbReference type="GO" id="GO:0003723">
    <property type="term" value="F:RNA binding"/>
    <property type="evidence" value="ECO:0007669"/>
    <property type="project" value="TreeGrafter"/>
</dbReference>
<evidence type="ECO:0000256" key="1">
    <source>
        <dbReference type="ARBA" id="ARBA00004642"/>
    </source>
</evidence>
<dbReference type="PANTHER" id="PTHR13316">
    <property type="entry name" value="ZINC FINGER, CCHC DOMAIN CONTAINING 8"/>
    <property type="match status" value="1"/>
</dbReference>
<feature type="region of interest" description="Disordered" evidence="8">
    <location>
        <begin position="1"/>
        <end position="35"/>
    </location>
</feature>
<feature type="compositionally biased region" description="Basic and acidic residues" evidence="8">
    <location>
        <begin position="518"/>
        <end position="552"/>
    </location>
</feature>
<keyword evidence="3" id="KW-0479">Metal-binding</keyword>
<accession>A0A7N0UHX3</accession>
<dbReference type="InterPro" id="IPR052115">
    <property type="entry name" value="NEXT_complex_subunit_ZCCHC8"/>
</dbReference>
<keyword evidence="11" id="KW-1185">Reference proteome</keyword>
<dbReference type="InterPro" id="IPR036875">
    <property type="entry name" value="Znf_CCHC_sf"/>
</dbReference>
<dbReference type="InterPro" id="IPR001878">
    <property type="entry name" value="Znf_CCHC"/>
</dbReference>
<dbReference type="GO" id="GO:0005654">
    <property type="term" value="C:nucleoplasm"/>
    <property type="evidence" value="ECO:0007669"/>
    <property type="project" value="UniProtKB-SubCell"/>
</dbReference>
<evidence type="ECO:0000256" key="7">
    <source>
        <dbReference type="PROSITE-ProRule" id="PRU00047"/>
    </source>
</evidence>
<dbReference type="Gramene" id="Kaladp0067s0244.3.v1.1">
    <property type="protein sequence ID" value="Kaladp0067s0244.3.v1.1"/>
    <property type="gene ID" value="Kaladp0067s0244.v1.1"/>
</dbReference>
<dbReference type="SMART" id="SM00581">
    <property type="entry name" value="PSP"/>
    <property type="match status" value="1"/>
</dbReference>
<comment type="similarity">
    <text evidence="2">Belongs to the ZCCHC8 family.</text>
</comment>
<keyword evidence="5" id="KW-0862">Zinc</keyword>
<organism evidence="10 11">
    <name type="scientific">Kalanchoe fedtschenkoi</name>
    <name type="common">Lavender scallops</name>
    <name type="synonym">South American air plant</name>
    <dbReference type="NCBI Taxonomy" id="63787"/>
    <lineage>
        <taxon>Eukaryota</taxon>
        <taxon>Viridiplantae</taxon>
        <taxon>Streptophyta</taxon>
        <taxon>Embryophyta</taxon>
        <taxon>Tracheophyta</taxon>
        <taxon>Spermatophyta</taxon>
        <taxon>Magnoliopsida</taxon>
        <taxon>eudicotyledons</taxon>
        <taxon>Gunneridae</taxon>
        <taxon>Pentapetalae</taxon>
        <taxon>Saxifragales</taxon>
        <taxon>Crassulaceae</taxon>
        <taxon>Kalanchoe</taxon>
    </lineage>
</organism>
<feature type="compositionally biased region" description="Low complexity" evidence="8">
    <location>
        <begin position="370"/>
        <end position="381"/>
    </location>
</feature>
<protein>
    <recommendedName>
        <fullName evidence="9">CCHC-type domain-containing protein</fullName>
    </recommendedName>
</protein>
<reference evidence="10" key="1">
    <citation type="submission" date="2021-01" db="UniProtKB">
        <authorList>
            <consortium name="EnsemblPlants"/>
        </authorList>
    </citation>
    <scope>IDENTIFICATION</scope>
</reference>
<dbReference type="GO" id="GO:0071013">
    <property type="term" value="C:catalytic step 2 spliceosome"/>
    <property type="evidence" value="ECO:0007669"/>
    <property type="project" value="TreeGrafter"/>
</dbReference>
<evidence type="ECO:0000256" key="8">
    <source>
        <dbReference type="SAM" id="MobiDB-lite"/>
    </source>
</evidence>
<dbReference type="Gramene" id="Kaladp0067s0244.2.v1.1">
    <property type="protein sequence ID" value="Kaladp0067s0244.2.v1.1"/>
    <property type="gene ID" value="Kaladp0067s0244.v1.1"/>
</dbReference>
<evidence type="ECO:0000256" key="6">
    <source>
        <dbReference type="ARBA" id="ARBA00023242"/>
    </source>
</evidence>
<feature type="region of interest" description="Disordered" evidence="8">
    <location>
        <begin position="395"/>
        <end position="552"/>
    </location>
</feature>
<feature type="compositionally biased region" description="Basic and acidic residues" evidence="8">
    <location>
        <begin position="429"/>
        <end position="447"/>
    </location>
</feature>
<keyword evidence="6" id="KW-0539">Nucleus</keyword>
<dbReference type="GO" id="GO:0008270">
    <property type="term" value="F:zinc ion binding"/>
    <property type="evidence" value="ECO:0007669"/>
    <property type="project" value="UniProtKB-KW"/>
</dbReference>
<sequence length="552" mass="61761">MDSEDFPTLPDTGEAGENKLTSPAMVLHSGNDSKFVDPETVLKTVQEGEGPMEEYLNQLDKEAEPHPGSARELVGFPSISEEASLFTESVTVSDNVNNLSSTLPIENGDLSYRGVKRSRVTSDEHTPSVHVIYNSLTSQSKQKLEALLQQWSAWDAKHCSSIGSKEMLECGEATYYPALYVGSDKPSTVSFWLDNQTSKDKEASQMDDGSVPVYDRGYALLLTSGDGYNNLTGDSGFADDSRCFNCGSYNHSLKECPKPRDNAAVKNARKQHKTKRNQNPNSRNPTRYYQNTPSGKYDGLRPGVLEAETRKLLGLGELDPPPWLDRMREIGYPPGYLDADEGEPSGLAIFGEEETKEEEEKEDGEIQDMELSPLPELTTLPKKMSVDFPGINAPIPADADERLWDPVKSNTDSYGYQSSRRFVIPSDSISRDQFRESRWARDLRDDCPPGVSTSNYSYSSRYASYGPTDSFESPRRDAHPSRSTGSERSEREGRSPRQQRNVVAHVSYDSQNHPSRPVSDDLKKYGDGRDPYSENLARHGYREGRESRHMRR</sequence>
<feature type="compositionally biased region" description="Acidic residues" evidence="8">
    <location>
        <begin position="354"/>
        <end position="368"/>
    </location>
</feature>
<evidence type="ECO:0000313" key="11">
    <source>
        <dbReference type="Proteomes" id="UP000594263"/>
    </source>
</evidence>
<proteinExistence type="inferred from homology"/>
<evidence type="ECO:0000313" key="10">
    <source>
        <dbReference type="EnsemblPlants" id="Kaladp0067s0244.2.v1.1"/>
    </source>
</evidence>
<dbReference type="EnsemblPlants" id="Kaladp0067s0244.1.v1.1">
    <property type="protein sequence ID" value="Kaladp0067s0244.1.v1.1"/>
    <property type="gene ID" value="Kaladp0067s0244.v1.1"/>
</dbReference>
<feature type="compositionally biased region" description="Basic residues" evidence="8">
    <location>
        <begin position="267"/>
        <end position="276"/>
    </location>
</feature>
<evidence type="ECO:0000256" key="4">
    <source>
        <dbReference type="ARBA" id="ARBA00022771"/>
    </source>
</evidence>
<feature type="domain" description="CCHC-type" evidence="9">
    <location>
        <begin position="242"/>
        <end position="258"/>
    </location>
</feature>
<feature type="compositionally biased region" description="Basic and acidic residues" evidence="8">
    <location>
        <begin position="472"/>
        <end position="495"/>
    </location>
</feature>
<dbReference type="AlphaFoldDB" id="A0A7N0UHX3"/>
<feature type="compositionally biased region" description="Low complexity" evidence="8">
    <location>
        <begin position="452"/>
        <end position="465"/>
    </location>
</feature>
<dbReference type="Gramene" id="Kaladp0067s0244.1.v1.1">
    <property type="protein sequence ID" value="Kaladp0067s0244.1.v1.1"/>
    <property type="gene ID" value="Kaladp0067s0244.v1.1"/>
</dbReference>
<dbReference type="OMA" id="RTGRGHD"/>
<keyword evidence="4 7" id="KW-0863">Zinc-finger</keyword>
<evidence type="ECO:0000256" key="3">
    <source>
        <dbReference type="ARBA" id="ARBA00022723"/>
    </source>
</evidence>
<dbReference type="Pfam" id="PF04046">
    <property type="entry name" value="PSP"/>
    <property type="match status" value="1"/>
</dbReference>
<feature type="region of interest" description="Disordered" evidence="8">
    <location>
        <begin position="257"/>
        <end position="301"/>
    </location>
</feature>
<feature type="compositionally biased region" description="Polar residues" evidence="8">
    <location>
        <begin position="408"/>
        <end position="420"/>
    </location>
</feature>
<feature type="compositionally biased region" description="Polar residues" evidence="8">
    <location>
        <begin position="277"/>
        <end position="294"/>
    </location>
</feature>
<dbReference type="Proteomes" id="UP000594263">
    <property type="component" value="Unplaced"/>
</dbReference>
<dbReference type="PROSITE" id="PS50158">
    <property type="entry name" value="ZF_CCHC"/>
    <property type="match status" value="1"/>
</dbReference>
<comment type="subcellular location">
    <subcellularLocation>
        <location evidence="1">Nucleus</location>
        <location evidence="1">Nucleoplasm</location>
    </subcellularLocation>
</comment>
<evidence type="ECO:0000259" key="9">
    <source>
        <dbReference type="PROSITE" id="PS50158"/>
    </source>
</evidence>
<evidence type="ECO:0000256" key="5">
    <source>
        <dbReference type="ARBA" id="ARBA00022833"/>
    </source>
</evidence>
<feature type="region of interest" description="Disordered" evidence="8">
    <location>
        <begin position="354"/>
        <end position="381"/>
    </location>
</feature>
<dbReference type="PANTHER" id="PTHR13316:SF0">
    <property type="entry name" value="ZINC FINGER CCHC DOMAIN-CONTAINING PROTEIN 8"/>
    <property type="match status" value="1"/>
</dbReference>
<dbReference type="SUPFAM" id="SSF57756">
    <property type="entry name" value="Retrovirus zinc finger-like domains"/>
    <property type="match status" value="1"/>
</dbReference>
<dbReference type="EnsemblPlants" id="Kaladp0067s0244.2.v1.1">
    <property type="protein sequence ID" value="Kaladp0067s0244.2.v1.1"/>
    <property type="gene ID" value="Kaladp0067s0244.v1.1"/>
</dbReference>
<dbReference type="InterPro" id="IPR006568">
    <property type="entry name" value="PSP_pro-rich"/>
</dbReference>
<evidence type="ECO:0000256" key="2">
    <source>
        <dbReference type="ARBA" id="ARBA00007497"/>
    </source>
</evidence>
<dbReference type="EnsemblPlants" id="Kaladp0067s0244.3.v1.1">
    <property type="protein sequence ID" value="Kaladp0067s0244.3.v1.1"/>
    <property type="gene ID" value="Kaladp0067s0244.v1.1"/>
</dbReference>